<dbReference type="SMART" id="SM00903">
    <property type="entry name" value="Flavin_Reduct"/>
    <property type="match status" value="1"/>
</dbReference>
<evidence type="ECO:0000256" key="1">
    <source>
        <dbReference type="ARBA" id="ARBA00001917"/>
    </source>
</evidence>
<keyword evidence="7" id="KW-1185">Reference proteome</keyword>
<keyword evidence="2" id="KW-0285">Flavoprotein</keyword>
<dbReference type="RefSeq" id="WP_377967586.1">
    <property type="nucleotide sequence ID" value="NZ_JBHZOL010000100.1"/>
</dbReference>
<protein>
    <submittedName>
        <fullName evidence="6">Flavin reductase family protein</fullName>
        <ecNumber evidence="6">1.5.1.-</ecNumber>
    </submittedName>
</protein>
<feature type="domain" description="Flavin reductase like" evidence="5">
    <location>
        <begin position="27"/>
        <end position="182"/>
    </location>
</feature>
<evidence type="ECO:0000259" key="5">
    <source>
        <dbReference type="SMART" id="SM00903"/>
    </source>
</evidence>
<gene>
    <name evidence="6" type="ORF">ACFVKH_17855</name>
</gene>
<evidence type="ECO:0000313" key="6">
    <source>
        <dbReference type="EMBL" id="MFE4108152.1"/>
    </source>
</evidence>
<evidence type="ECO:0000256" key="4">
    <source>
        <dbReference type="ARBA" id="ARBA00038054"/>
    </source>
</evidence>
<comment type="caution">
    <text evidence="6">The sequence shown here is derived from an EMBL/GenBank/DDBJ whole genome shotgun (WGS) entry which is preliminary data.</text>
</comment>
<sequence length="211" mass="23131">MTSAQPAMLSFVPAEMEEPAPYHLLTSVVAPRPIAWVSTLSAEGIPNLAPYSFFNAVAGFPPTIMFSVAYRRRSPQEKDTLRNVKAIPEFVCHVADESLAAAMVKTATEWPYGVNEFEQTQLKAVASVDVRPPRVAAATVAMECKVTQLVPVEGATNVMVLGEVLRFHIRPDLYRDDLGLVDTVKMQPITRMGGPVEYAKIGEKVCLERPS</sequence>
<keyword evidence="6" id="KW-0560">Oxidoreductase</keyword>
<proteinExistence type="inferred from homology"/>
<dbReference type="EMBL" id="JBHZOL010000100">
    <property type="protein sequence ID" value="MFE4108152.1"/>
    <property type="molecule type" value="Genomic_DNA"/>
</dbReference>
<dbReference type="Gene3D" id="2.30.110.10">
    <property type="entry name" value="Electron Transport, Fmn-binding Protein, Chain A"/>
    <property type="match status" value="1"/>
</dbReference>
<dbReference type="SUPFAM" id="SSF50475">
    <property type="entry name" value="FMN-binding split barrel"/>
    <property type="match status" value="1"/>
</dbReference>
<keyword evidence="3" id="KW-0288">FMN</keyword>
<comment type="cofactor">
    <cofactor evidence="1">
        <name>FMN</name>
        <dbReference type="ChEBI" id="CHEBI:58210"/>
    </cofactor>
</comment>
<dbReference type="Proteomes" id="UP001600165">
    <property type="component" value="Unassembled WGS sequence"/>
</dbReference>
<accession>A0ABW6IIV4</accession>
<evidence type="ECO:0000256" key="2">
    <source>
        <dbReference type="ARBA" id="ARBA00022630"/>
    </source>
</evidence>
<dbReference type="Pfam" id="PF01613">
    <property type="entry name" value="Flavin_Reduct"/>
    <property type="match status" value="1"/>
</dbReference>
<dbReference type="InterPro" id="IPR002563">
    <property type="entry name" value="Flavin_Rdtase-like_dom"/>
</dbReference>
<dbReference type="EC" id="1.5.1.-" evidence="6"/>
<reference evidence="6 7" key="1">
    <citation type="submission" date="2024-10" db="EMBL/GenBank/DDBJ databases">
        <authorList>
            <person name="Ratan Roy A."/>
            <person name="Morales Sandoval P.H."/>
            <person name="De Los Santos Villalobos S."/>
            <person name="Chakraborty S."/>
            <person name="Mukherjee J."/>
        </authorList>
    </citation>
    <scope>NUCLEOTIDE SEQUENCE [LARGE SCALE GENOMIC DNA]</scope>
    <source>
        <strain evidence="6 7">S1</strain>
    </source>
</reference>
<evidence type="ECO:0000256" key="3">
    <source>
        <dbReference type="ARBA" id="ARBA00022643"/>
    </source>
</evidence>
<name>A0ABW6IIV4_9CYAN</name>
<evidence type="ECO:0000313" key="7">
    <source>
        <dbReference type="Proteomes" id="UP001600165"/>
    </source>
</evidence>
<dbReference type="PANTHER" id="PTHR33798:SF5">
    <property type="entry name" value="FLAVIN REDUCTASE LIKE DOMAIN-CONTAINING PROTEIN"/>
    <property type="match status" value="1"/>
</dbReference>
<dbReference type="GO" id="GO:0016491">
    <property type="term" value="F:oxidoreductase activity"/>
    <property type="evidence" value="ECO:0007669"/>
    <property type="project" value="UniProtKB-KW"/>
</dbReference>
<dbReference type="PANTHER" id="PTHR33798">
    <property type="entry name" value="FLAVOPROTEIN OXYGENASE"/>
    <property type="match status" value="1"/>
</dbReference>
<comment type="similarity">
    <text evidence="4">Belongs to the flavoredoxin family.</text>
</comment>
<dbReference type="InterPro" id="IPR012349">
    <property type="entry name" value="Split_barrel_FMN-bd"/>
</dbReference>
<organism evidence="6 7">
    <name type="scientific">Almyronema epifaneia S1</name>
    <dbReference type="NCBI Taxonomy" id="2991925"/>
    <lineage>
        <taxon>Bacteria</taxon>
        <taxon>Bacillati</taxon>
        <taxon>Cyanobacteriota</taxon>
        <taxon>Cyanophyceae</taxon>
        <taxon>Nodosilineales</taxon>
        <taxon>Nodosilineaceae</taxon>
        <taxon>Almyronema</taxon>
        <taxon>Almyronema epifaneia</taxon>
    </lineage>
</organism>